<accession>A0A0A8Y185</accession>
<evidence type="ECO:0000313" key="1">
    <source>
        <dbReference type="EMBL" id="JAD19811.1"/>
    </source>
</evidence>
<protein>
    <submittedName>
        <fullName evidence="1">Uncharacterized protein</fullName>
    </submittedName>
</protein>
<proteinExistence type="predicted"/>
<name>A0A0A8Y185_ARUDO</name>
<dbReference type="EMBL" id="GBRH01278084">
    <property type="protein sequence ID" value="JAD19811.1"/>
    <property type="molecule type" value="Transcribed_RNA"/>
</dbReference>
<reference evidence="1" key="2">
    <citation type="journal article" date="2015" name="Data Brief">
        <title>Shoot transcriptome of the giant reed, Arundo donax.</title>
        <authorList>
            <person name="Barrero R.A."/>
            <person name="Guerrero F.D."/>
            <person name="Moolhuijzen P."/>
            <person name="Goolsby J.A."/>
            <person name="Tidwell J."/>
            <person name="Bellgard S.E."/>
            <person name="Bellgard M.I."/>
        </authorList>
    </citation>
    <scope>NUCLEOTIDE SEQUENCE</scope>
    <source>
        <tissue evidence="1">Shoot tissue taken approximately 20 cm above the soil surface</tissue>
    </source>
</reference>
<sequence>MQNQVDNLVYNPLITGSDTNRIKEKIIASLLK</sequence>
<dbReference type="AlphaFoldDB" id="A0A0A8Y185"/>
<organism evidence="1">
    <name type="scientific">Arundo donax</name>
    <name type="common">Giant reed</name>
    <name type="synonym">Donax arundinaceus</name>
    <dbReference type="NCBI Taxonomy" id="35708"/>
    <lineage>
        <taxon>Eukaryota</taxon>
        <taxon>Viridiplantae</taxon>
        <taxon>Streptophyta</taxon>
        <taxon>Embryophyta</taxon>
        <taxon>Tracheophyta</taxon>
        <taxon>Spermatophyta</taxon>
        <taxon>Magnoliopsida</taxon>
        <taxon>Liliopsida</taxon>
        <taxon>Poales</taxon>
        <taxon>Poaceae</taxon>
        <taxon>PACMAD clade</taxon>
        <taxon>Arundinoideae</taxon>
        <taxon>Arundineae</taxon>
        <taxon>Arundo</taxon>
    </lineage>
</organism>
<reference evidence="1" key="1">
    <citation type="submission" date="2014-09" db="EMBL/GenBank/DDBJ databases">
        <authorList>
            <person name="Magalhaes I.L.F."/>
            <person name="Oliveira U."/>
            <person name="Santos F.R."/>
            <person name="Vidigal T.H.D.A."/>
            <person name="Brescovit A.D."/>
            <person name="Santos A.J."/>
        </authorList>
    </citation>
    <scope>NUCLEOTIDE SEQUENCE</scope>
    <source>
        <tissue evidence="1">Shoot tissue taken approximately 20 cm above the soil surface</tissue>
    </source>
</reference>